<evidence type="ECO:0000256" key="5">
    <source>
        <dbReference type="ARBA" id="ARBA00022676"/>
    </source>
</evidence>
<organism evidence="13 14">
    <name type="scientific">Daphnia magna</name>
    <dbReference type="NCBI Taxonomy" id="35525"/>
    <lineage>
        <taxon>Eukaryota</taxon>
        <taxon>Metazoa</taxon>
        <taxon>Ecdysozoa</taxon>
        <taxon>Arthropoda</taxon>
        <taxon>Crustacea</taxon>
        <taxon>Branchiopoda</taxon>
        <taxon>Diplostraca</taxon>
        <taxon>Cladocera</taxon>
        <taxon>Anomopoda</taxon>
        <taxon>Daphniidae</taxon>
        <taxon>Daphnia</taxon>
    </lineage>
</organism>
<dbReference type="PANTHER" id="PTHR47966">
    <property type="entry name" value="BETA-SITE APP-CLEAVING ENZYME, ISOFORM A-RELATED"/>
    <property type="match status" value="1"/>
</dbReference>
<evidence type="ECO:0000313" key="14">
    <source>
        <dbReference type="Proteomes" id="UP001234178"/>
    </source>
</evidence>
<sequence length="143" mass="15893">MEVPYKLEVIALTTIIIKLGVSVFPYSGKNQPPKFGDYEAQRHWMEITVNLPIQDWIGRRASFSFWLSRNPDAIEGGEITFGGSDPNRYTGEITWVPVTRKAYWQFKVDGVQVSNEAEGSFCLGGCQMIADTGTSLIAGPVDD</sequence>
<comment type="similarity">
    <text evidence="3 11">Belongs to the peptidase A1 family.</text>
</comment>
<dbReference type="PROSITE" id="PS00141">
    <property type="entry name" value="ASP_PROTEASE"/>
    <property type="match status" value="1"/>
</dbReference>
<dbReference type="Pfam" id="PF00026">
    <property type="entry name" value="Asp"/>
    <property type="match status" value="1"/>
</dbReference>
<dbReference type="InterPro" id="IPR001969">
    <property type="entry name" value="Aspartic_peptidase_AS"/>
</dbReference>
<keyword evidence="9" id="KW-1133">Transmembrane helix</keyword>
<evidence type="ECO:0000256" key="1">
    <source>
        <dbReference type="ARBA" id="ARBA00004477"/>
    </source>
</evidence>
<dbReference type="PRINTS" id="PR00792">
    <property type="entry name" value="PEPSIN"/>
</dbReference>
<gene>
    <name evidence="13" type="ORF">OUZ56_020309</name>
</gene>
<comment type="caution">
    <text evidence="13">The sequence shown here is derived from an EMBL/GenBank/DDBJ whole genome shotgun (WGS) entry which is preliminary data.</text>
</comment>
<feature type="domain" description="Peptidase A1" evidence="12">
    <location>
        <begin position="1"/>
        <end position="143"/>
    </location>
</feature>
<dbReference type="EMBL" id="JAOYFB010000003">
    <property type="protein sequence ID" value="KAK4011196.1"/>
    <property type="molecule type" value="Genomic_DNA"/>
</dbReference>
<evidence type="ECO:0000256" key="3">
    <source>
        <dbReference type="ARBA" id="ARBA00007447"/>
    </source>
</evidence>
<name>A0ABQ9ZE49_9CRUS</name>
<comment type="similarity">
    <text evidence="4">Belongs to the ALG6/ALG8 glucosyltransferase family.</text>
</comment>
<keyword evidence="11" id="KW-0378">Hydrolase</keyword>
<evidence type="ECO:0000313" key="13">
    <source>
        <dbReference type="EMBL" id="KAK4011196.1"/>
    </source>
</evidence>
<evidence type="ECO:0000256" key="2">
    <source>
        <dbReference type="ARBA" id="ARBA00004922"/>
    </source>
</evidence>
<dbReference type="Proteomes" id="UP001234178">
    <property type="component" value="Unassembled WGS sequence"/>
</dbReference>
<dbReference type="PROSITE" id="PS51767">
    <property type="entry name" value="PEPTIDASE_A1"/>
    <property type="match status" value="1"/>
</dbReference>
<dbReference type="Pfam" id="PF03155">
    <property type="entry name" value="Alg6_Alg8"/>
    <property type="match status" value="1"/>
</dbReference>
<keyword evidence="6" id="KW-0808">Transferase</keyword>
<dbReference type="InterPro" id="IPR004856">
    <property type="entry name" value="Glyco_trans_ALG6/ALG8"/>
</dbReference>
<dbReference type="InterPro" id="IPR021109">
    <property type="entry name" value="Peptidase_aspartic_dom_sf"/>
</dbReference>
<keyword evidence="11" id="KW-0645">Protease</keyword>
<dbReference type="PANTHER" id="PTHR47966:SF51">
    <property type="entry name" value="BETA-SITE APP-CLEAVING ENZYME, ISOFORM A-RELATED"/>
    <property type="match status" value="1"/>
</dbReference>
<evidence type="ECO:0000259" key="12">
    <source>
        <dbReference type="PROSITE" id="PS51767"/>
    </source>
</evidence>
<protein>
    <recommendedName>
        <fullName evidence="12">Peptidase A1 domain-containing protein</fullName>
    </recommendedName>
</protein>
<keyword evidence="7" id="KW-0812">Transmembrane</keyword>
<evidence type="ECO:0000256" key="7">
    <source>
        <dbReference type="ARBA" id="ARBA00022692"/>
    </source>
</evidence>
<evidence type="ECO:0000256" key="9">
    <source>
        <dbReference type="ARBA" id="ARBA00022989"/>
    </source>
</evidence>
<keyword evidence="8" id="KW-0256">Endoplasmic reticulum</keyword>
<comment type="subcellular location">
    <subcellularLocation>
        <location evidence="1">Endoplasmic reticulum membrane</location>
        <topology evidence="1">Multi-pass membrane protein</topology>
    </subcellularLocation>
</comment>
<comment type="pathway">
    <text evidence="2">Protein modification; protein glycosylation.</text>
</comment>
<evidence type="ECO:0000256" key="6">
    <source>
        <dbReference type="ARBA" id="ARBA00022679"/>
    </source>
</evidence>
<evidence type="ECO:0000256" key="10">
    <source>
        <dbReference type="ARBA" id="ARBA00023136"/>
    </source>
</evidence>
<dbReference type="SUPFAM" id="SSF50630">
    <property type="entry name" value="Acid proteases"/>
    <property type="match status" value="1"/>
</dbReference>
<keyword evidence="14" id="KW-1185">Reference proteome</keyword>
<evidence type="ECO:0000256" key="11">
    <source>
        <dbReference type="RuleBase" id="RU000454"/>
    </source>
</evidence>
<accession>A0ABQ9ZE49</accession>
<dbReference type="InterPro" id="IPR001461">
    <property type="entry name" value="Aspartic_peptidase_A1"/>
</dbReference>
<dbReference type="Gene3D" id="2.40.70.10">
    <property type="entry name" value="Acid Proteases"/>
    <property type="match status" value="1"/>
</dbReference>
<evidence type="ECO:0000256" key="8">
    <source>
        <dbReference type="ARBA" id="ARBA00022824"/>
    </source>
</evidence>
<reference evidence="13 14" key="1">
    <citation type="journal article" date="2023" name="Nucleic Acids Res.">
        <title>The hologenome of Daphnia magna reveals possible DNA methylation and microbiome-mediated evolution of the host genome.</title>
        <authorList>
            <person name="Chaturvedi A."/>
            <person name="Li X."/>
            <person name="Dhandapani V."/>
            <person name="Marshall H."/>
            <person name="Kissane S."/>
            <person name="Cuenca-Cambronero M."/>
            <person name="Asole G."/>
            <person name="Calvet F."/>
            <person name="Ruiz-Romero M."/>
            <person name="Marangio P."/>
            <person name="Guigo R."/>
            <person name="Rago D."/>
            <person name="Mirbahai L."/>
            <person name="Eastwood N."/>
            <person name="Colbourne J.K."/>
            <person name="Zhou J."/>
            <person name="Mallon E."/>
            <person name="Orsini L."/>
        </authorList>
    </citation>
    <scope>NUCLEOTIDE SEQUENCE [LARGE SCALE GENOMIC DNA]</scope>
    <source>
        <strain evidence="13">LRV0_1</strain>
    </source>
</reference>
<dbReference type="InterPro" id="IPR033121">
    <property type="entry name" value="PEPTIDASE_A1"/>
</dbReference>
<evidence type="ECO:0000256" key="4">
    <source>
        <dbReference type="ARBA" id="ARBA00008715"/>
    </source>
</evidence>
<keyword evidence="11" id="KW-0064">Aspartyl protease</keyword>
<keyword evidence="5" id="KW-0328">Glycosyltransferase</keyword>
<proteinExistence type="inferred from homology"/>
<keyword evidence="10" id="KW-0472">Membrane</keyword>